<gene>
    <name evidence="2" type="ordered locus">MTES_3328</name>
</gene>
<feature type="domain" description="Asl1-like glycosyl hydrolase catalytic" evidence="1">
    <location>
        <begin position="255"/>
        <end position="416"/>
    </location>
</feature>
<accession>E8NE38</accession>
<dbReference type="InterPro" id="IPR024655">
    <property type="entry name" value="Asl1_glyco_hydro_catalytic"/>
</dbReference>
<dbReference type="RefSeq" id="WP_013586414.1">
    <property type="nucleotide sequence ID" value="NC_015125.1"/>
</dbReference>
<dbReference type="Pfam" id="PF11790">
    <property type="entry name" value="Glyco_hydro_cc"/>
    <property type="match status" value="1"/>
</dbReference>
<reference key="2">
    <citation type="submission" date="2011-02" db="EMBL/GenBank/DDBJ databases">
        <title>Genome sequence of Microbacterium testaceum StLB037.</title>
        <authorList>
            <person name="Morohoshi T."/>
            <person name="Wang W.Z."/>
            <person name="Someya N."/>
            <person name="Ikeda T."/>
        </authorList>
    </citation>
    <scope>NUCLEOTIDE SEQUENCE</scope>
    <source>
        <strain>StLB037</strain>
    </source>
</reference>
<dbReference type="InterPro" id="IPR051923">
    <property type="entry name" value="Glycosyl_Hydrolase_39"/>
</dbReference>
<sequence length="546" mass="57840">MKSKGGFAVIGMALTGAVVAGVVALGTCVAFGGDRYAGASSVATLRLTNPSLLFASPHEVNLTVQNARGDLNWSVRDSSGDLVDSGTVAASMTDQIEPTLRDPGFYTFVVDDGRGPLKANFLVTGDVPKTADPFFSVATHWGKRTFASSTWPLASTMPLVTGLGIRNFRDETPWATVERTADSRATPDFATKLASAAQTNDMHMMLVAGYGNPHAYPGDTKSILSPPVTDQGRAAFVSYINTVIDSNPSIDKVEVWNEFNTPRRNTSDCQSGACYATLVKAVSQGVKAQHPNIKIVAGNTHGIPIAWFTDFANAGGLNYADMISVHGYAPDVTDLHNGLNRLDSVIQAHNNGQSKPIIVSEVGLTNTPVTPTIDKGSRVDNEDQAAGGLVQMFATLKSLPSVQQAVWYDAINDGTDPNEPEQNFGLFQQPTSDVVAFQPKAGAAAMVTTIRQLSGFHFTSVARLSGTVAAYTFTDDAGQVRRILWKTQPYASSDQSATPVTIKTAAGDQTTIYSATGKAERVMSAGSAIIQVGAVPIFLDEQVASH</sequence>
<evidence type="ECO:0000259" key="1">
    <source>
        <dbReference type="Pfam" id="PF11790"/>
    </source>
</evidence>
<dbReference type="HOGENOM" id="CLU_498573_0_0_11"/>
<dbReference type="STRING" id="979556.MTES_3328"/>
<dbReference type="Gene3D" id="3.20.20.80">
    <property type="entry name" value="Glycosidases"/>
    <property type="match status" value="1"/>
</dbReference>
<dbReference type="SUPFAM" id="SSF51445">
    <property type="entry name" value="(Trans)glycosidases"/>
    <property type="match status" value="1"/>
</dbReference>
<evidence type="ECO:0000313" key="2">
    <source>
        <dbReference type="EMBL" id="BAJ76292.1"/>
    </source>
</evidence>
<dbReference type="eggNOG" id="COG3664">
    <property type="taxonomic scope" value="Bacteria"/>
</dbReference>
<dbReference type="PANTHER" id="PTHR12631">
    <property type="entry name" value="ALPHA-L-IDURONIDASE"/>
    <property type="match status" value="1"/>
</dbReference>
<dbReference type="Proteomes" id="UP000008975">
    <property type="component" value="Chromosome"/>
</dbReference>
<dbReference type="PANTHER" id="PTHR12631:SF10">
    <property type="entry name" value="BETA-XYLOSIDASE-LIKE PROTEIN-RELATED"/>
    <property type="match status" value="1"/>
</dbReference>
<dbReference type="AlphaFoldDB" id="E8NE38"/>
<proteinExistence type="predicted"/>
<dbReference type="KEGG" id="mts:MTES_3328"/>
<dbReference type="GO" id="GO:0004553">
    <property type="term" value="F:hydrolase activity, hydrolyzing O-glycosyl compounds"/>
    <property type="evidence" value="ECO:0007669"/>
    <property type="project" value="TreeGrafter"/>
</dbReference>
<name>E8NE38_MICTS</name>
<dbReference type="OrthoDB" id="9776971at2"/>
<organism evidence="2 3">
    <name type="scientific">Microbacterium testaceum (strain StLB037)</name>
    <dbReference type="NCBI Taxonomy" id="979556"/>
    <lineage>
        <taxon>Bacteria</taxon>
        <taxon>Bacillati</taxon>
        <taxon>Actinomycetota</taxon>
        <taxon>Actinomycetes</taxon>
        <taxon>Micrococcales</taxon>
        <taxon>Microbacteriaceae</taxon>
        <taxon>Microbacterium</taxon>
    </lineage>
</organism>
<dbReference type="EMBL" id="AP012052">
    <property type="protein sequence ID" value="BAJ76292.1"/>
    <property type="molecule type" value="Genomic_DNA"/>
</dbReference>
<reference evidence="2 3" key="1">
    <citation type="journal article" date="2011" name="J. Bacteriol.">
        <title>Genome sequence of Microbacterium testaceum StLB037, an N-acylhomoserine lactone-degrading bacterium isolated from potato leaves.</title>
        <authorList>
            <person name="Morohoshi T."/>
            <person name="Wang W.-Z."/>
            <person name="Someya N."/>
            <person name="Ikeda T."/>
        </authorList>
    </citation>
    <scope>NUCLEOTIDE SEQUENCE [LARGE SCALE GENOMIC DNA]</scope>
    <source>
        <strain evidence="2 3">StLB037</strain>
    </source>
</reference>
<evidence type="ECO:0000313" key="3">
    <source>
        <dbReference type="Proteomes" id="UP000008975"/>
    </source>
</evidence>
<protein>
    <submittedName>
        <fullName evidence="2">Glucan phosphorylase</fullName>
    </submittedName>
</protein>
<dbReference type="InterPro" id="IPR017853">
    <property type="entry name" value="GH"/>
</dbReference>